<dbReference type="CDD" id="cd00590">
    <property type="entry name" value="RRM_SF"/>
    <property type="match status" value="1"/>
</dbReference>
<dbReference type="SUPFAM" id="SSF54928">
    <property type="entry name" value="RNA-binding domain, RBD"/>
    <property type="match status" value="1"/>
</dbReference>
<dbReference type="InterPro" id="IPR035979">
    <property type="entry name" value="RBD_domain_sf"/>
</dbReference>
<dbReference type="EMBL" id="ML977316">
    <property type="protein sequence ID" value="KAF2118630.1"/>
    <property type="molecule type" value="Genomic_DNA"/>
</dbReference>
<protein>
    <recommendedName>
        <fullName evidence="3">RRM domain-containing protein</fullName>
    </recommendedName>
</protein>
<dbReference type="GO" id="GO:0005737">
    <property type="term" value="C:cytoplasm"/>
    <property type="evidence" value="ECO:0007669"/>
    <property type="project" value="TreeGrafter"/>
</dbReference>
<dbReference type="Proteomes" id="UP000799770">
    <property type="component" value="Unassembled WGS sequence"/>
</dbReference>
<evidence type="ECO:0000256" key="2">
    <source>
        <dbReference type="PROSITE-ProRule" id="PRU00176"/>
    </source>
</evidence>
<accession>A0A6A5ZGJ4</accession>
<organism evidence="4 5">
    <name type="scientific">Lophiotrema nucula</name>
    <dbReference type="NCBI Taxonomy" id="690887"/>
    <lineage>
        <taxon>Eukaryota</taxon>
        <taxon>Fungi</taxon>
        <taxon>Dikarya</taxon>
        <taxon>Ascomycota</taxon>
        <taxon>Pezizomycotina</taxon>
        <taxon>Dothideomycetes</taxon>
        <taxon>Pleosporomycetidae</taxon>
        <taxon>Pleosporales</taxon>
        <taxon>Lophiotremataceae</taxon>
        <taxon>Lophiotrema</taxon>
    </lineage>
</organism>
<dbReference type="GO" id="GO:0003729">
    <property type="term" value="F:mRNA binding"/>
    <property type="evidence" value="ECO:0007669"/>
    <property type="project" value="TreeGrafter"/>
</dbReference>
<dbReference type="PANTHER" id="PTHR23003">
    <property type="entry name" value="RNA RECOGNITION MOTIF RRM DOMAIN CONTAINING PROTEIN"/>
    <property type="match status" value="1"/>
</dbReference>
<evidence type="ECO:0000256" key="1">
    <source>
        <dbReference type="ARBA" id="ARBA00022884"/>
    </source>
</evidence>
<name>A0A6A5ZGJ4_9PLEO</name>
<dbReference type="InterPro" id="IPR000504">
    <property type="entry name" value="RRM_dom"/>
</dbReference>
<evidence type="ECO:0000313" key="4">
    <source>
        <dbReference type="EMBL" id="KAF2118630.1"/>
    </source>
</evidence>
<gene>
    <name evidence="4" type="ORF">BDV96DRAFT_360325</name>
</gene>
<reference evidence="4" key="1">
    <citation type="journal article" date="2020" name="Stud. Mycol.">
        <title>101 Dothideomycetes genomes: a test case for predicting lifestyles and emergence of pathogens.</title>
        <authorList>
            <person name="Haridas S."/>
            <person name="Albert R."/>
            <person name="Binder M."/>
            <person name="Bloem J."/>
            <person name="Labutti K."/>
            <person name="Salamov A."/>
            <person name="Andreopoulos B."/>
            <person name="Baker S."/>
            <person name="Barry K."/>
            <person name="Bills G."/>
            <person name="Bluhm B."/>
            <person name="Cannon C."/>
            <person name="Castanera R."/>
            <person name="Culley D."/>
            <person name="Daum C."/>
            <person name="Ezra D."/>
            <person name="Gonzalez J."/>
            <person name="Henrissat B."/>
            <person name="Kuo A."/>
            <person name="Liang C."/>
            <person name="Lipzen A."/>
            <person name="Lutzoni F."/>
            <person name="Magnuson J."/>
            <person name="Mondo S."/>
            <person name="Nolan M."/>
            <person name="Ohm R."/>
            <person name="Pangilinan J."/>
            <person name="Park H.-J."/>
            <person name="Ramirez L."/>
            <person name="Alfaro M."/>
            <person name="Sun H."/>
            <person name="Tritt A."/>
            <person name="Yoshinaga Y."/>
            <person name="Zwiers L.-H."/>
            <person name="Turgeon B."/>
            <person name="Goodwin S."/>
            <person name="Spatafora J."/>
            <person name="Crous P."/>
            <person name="Grigoriev I."/>
        </authorList>
    </citation>
    <scope>NUCLEOTIDE SEQUENCE</scope>
    <source>
        <strain evidence="4">CBS 627.86</strain>
    </source>
</reference>
<dbReference type="Pfam" id="PF00076">
    <property type="entry name" value="RRM_1"/>
    <property type="match status" value="1"/>
</dbReference>
<dbReference type="OrthoDB" id="3687416at2759"/>
<keyword evidence="5" id="KW-1185">Reference proteome</keyword>
<proteinExistence type="predicted"/>
<feature type="domain" description="RRM" evidence="3">
    <location>
        <begin position="273"/>
        <end position="344"/>
    </location>
</feature>
<dbReference type="PROSITE" id="PS50102">
    <property type="entry name" value="RRM"/>
    <property type="match status" value="1"/>
</dbReference>
<dbReference type="AlphaFoldDB" id="A0A6A5ZGJ4"/>
<evidence type="ECO:0000313" key="5">
    <source>
        <dbReference type="Proteomes" id="UP000799770"/>
    </source>
</evidence>
<dbReference type="GO" id="GO:0005634">
    <property type="term" value="C:nucleus"/>
    <property type="evidence" value="ECO:0007669"/>
    <property type="project" value="TreeGrafter"/>
</dbReference>
<evidence type="ECO:0000259" key="3">
    <source>
        <dbReference type="PROSITE" id="PS50102"/>
    </source>
</evidence>
<dbReference type="SMART" id="SM00360">
    <property type="entry name" value="RRM"/>
    <property type="match status" value="1"/>
</dbReference>
<dbReference type="Gene3D" id="3.30.70.330">
    <property type="match status" value="1"/>
</dbReference>
<keyword evidence="1 2" id="KW-0694">RNA-binding</keyword>
<dbReference type="InterPro" id="IPR050374">
    <property type="entry name" value="RRT5_SRSF_SR"/>
</dbReference>
<dbReference type="InterPro" id="IPR012677">
    <property type="entry name" value="Nucleotide-bd_a/b_plait_sf"/>
</dbReference>
<sequence>MPPKAFSADSAKGSKVVYVQGFPPRADALFVFKTYFDSDDLHHTVVEIHTATRNITGVAWIELDSVDSATDVVKRLDGQSHVDIRDRTSRMLTASLSKRAPPPKGLARLSDWRKEREDMVASRTVEISNLSTEDPRSSLDRLMKLVEARNDEAEDPEHTFDIEHLEITAPGTALVQFAAEYTAELAVDAFSGMYWQEATVYIKFVPDSTIDQFFATVIKEKTASKKASDQLAAANAYLQAMDQMEAPSDAGSPPDVDELSGRISSLEIEMESVDVRIDNLAYAATKEDVRKAFARKDLEVTKVVLKKGFAWVGLPSQYDAERAVKVMTGRRIKGRALEVEMAKKE</sequence>